<name>A0ABU9IT39_9FLAO</name>
<keyword evidence="2" id="KW-1185">Reference proteome</keyword>
<protein>
    <submittedName>
        <fullName evidence="1">Uncharacterized protein</fullName>
    </submittedName>
</protein>
<accession>A0ABU9IT39</accession>
<proteinExistence type="predicted"/>
<sequence length="494" mass="57721">MLKKPFLFSLFLISLMTFSQEIVREFDLKLESKRDFFQIVNKNNKEVILFLNDKEKVSSIRFDEKFNIKDSLSALRPDKTYAEIIGYSQNKDDYFIFWGSKDRKEINSQYFNFAKKETKQTPINLELKKEKIVKELTIGNVFYLITIVKNTNILKFYISDPNGNLIEKTIDLSQFEFKNIFNRPENLYRVMTDESYDPVFQIISGDSPPSLALSAKKYKIYTHNPDEIIFSIDNTANATQLIRINLHDFTPAFKSILQPNTVKGEYGAIDFRSNSFIIDNKILQLKTNSFVFFFTVNDFDGNKIKEFKVFHDKEIDFKNSDFFEENLSIENKKVILNTEKFLRKIHNFPSVSCYNLNGTYYTVIGSSTDKSYENISPVMAMPHAGIGMGNGGLVPVSYGACDTIENLISYRAKYVVYTNCLFDSNFNHIDERLKTSAFEKVRIFLEENKDIRENLLTFKSNLYKDLILFKFNKNLYLGNYNKANKKYQIFCFTE</sequence>
<dbReference type="EMBL" id="JBBYHS010000021">
    <property type="protein sequence ID" value="MEL1255631.1"/>
    <property type="molecule type" value="Genomic_DNA"/>
</dbReference>
<gene>
    <name evidence="1" type="ORF">AAEO57_17700</name>
</gene>
<comment type="caution">
    <text evidence="1">The sequence shown here is derived from an EMBL/GenBank/DDBJ whole genome shotgun (WGS) entry which is preliminary data.</text>
</comment>
<organism evidence="1 2">
    <name type="scientific">Flavobacterium calami</name>
    <dbReference type="NCBI Taxonomy" id="3139144"/>
    <lineage>
        <taxon>Bacteria</taxon>
        <taxon>Pseudomonadati</taxon>
        <taxon>Bacteroidota</taxon>
        <taxon>Flavobacteriia</taxon>
        <taxon>Flavobacteriales</taxon>
        <taxon>Flavobacteriaceae</taxon>
        <taxon>Flavobacterium</taxon>
    </lineage>
</organism>
<dbReference type="Proteomes" id="UP001485226">
    <property type="component" value="Unassembled WGS sequence"/>
</dbReference>
<evidence type="ECO:0000313" key="1">
    <source>
        <dbReference type="EMBL" id="MEL1255631.1"/>
    </source>
</evidence>
<dbReference type="RefSeq" id="WP_341694367.1">
    <property type="nucleotide sequence ID" value="NZ_JBBYHS010000021.1"/>
</dbReference>
<reference evidence="1 2" key="1">
    <citation type="submission" date="2024-04" db="EMBL/GenBank/DDBJ databases">
        <title>Flavobacterium sp. DGU38 16S ribosomal RNA gene Genome sequencing and assembly.</title>
        <authorList>
            <person name="Park S."/>
        </authorList>
    </citation>
    <scope>NUCLEOTIDE SEQUENCE [LARGE SCALE GENOMIC DNA]</scope>
    <source>
        <strain evidence="1 2">DGU38</strain>
    </source>
</reference>
<evidence type="ECO:0000313" key="2">
    <source>
        <dbReference type="Proteomes" id="UP001485226"/>
    </source>
</evidence>